<name>A0A4P9YWA4_9FUNG</name>
<feature type="region of interest" description="Disordered" evidence="1">
    <location>
        <begin position="103"/>
        <end position="182"/>
    </location>
</feature>
<proteinExistence type="predicted"/>
<dbReference type="Proteomes" id="UP000278143">
    <property type="component" value="Unassembled WGS sequence"/>
</dbReference>
<protein>
    <submittedName>
        <fullName evidence="2">Uncharacterized protein</fullName>
    </submittedName>
</protein>
<keyword evidence="3" id="KW-1185">Reference proteome</keyword>
<accession>A0A4P9YWA4</accession>
<sequence>MDGRDRRMSMTGPMSEDRSGGAATSSSSSAMYAHPSAMSSYGHAHAHAHAHGGSDRMATDPEAHRYYQPASHRAMPASSFHAGTTPHRQSYATTAHADMHAPSMHYQQQHQQHQQLPSQSYHTRHATHSYHPHPPPPPTPGATHTAPSQSYAGYHSMSGVPPNTSSLSPVQPSRSVYNSNGSSSYATGHAAYASHYSPKFPDQRVAPPPPPPPAAAAIESDPTRMMNGGRALGAHHYHTHTSMAHASPAYPSVVARPPHESPVMTQHRASALANHGHGMGGHAAPHDYAAASAHRSDPRWYYSADYREAPSMHGG</sequence>
<feature type="compositionally biased region" description="Basic residues" evidence="1">
    <location>
        <begin position="122"/>
        <end position="131"/>
    </location>
</feature>
<feature type="region of interest" description="Disordered" evidence="1">
    <location>
        <begin position="198"/>
        <end position="230"/>
    </location>
</feature>
<feature type="compositionally biased region" description="Low complexity" evidence="1">
    <location>
        <begin position="173"/>
        <end position="182"/>
    </location>
</feature>
<dbReference type="EMBL" id="KZ990714">
    <property type="protein sequence ID" value="RKP23752.1"/>
    <property type="molecule type" value="Genomic_DNA"/>
</dbReference>
<evidence type="ECO:0000313" key="2">
    <source>
        <dbReference type="EMBL" id="RKP23752.1"/>
    </source>
</evidence>
<gene>
    <name evidence="2" type="ORF">SYNPS1DRAFT_30492</name>
</gene>
<evidence type="ECO:0000313" key="3">
    <source>
        <dbReference type="Proteomes" id="UP000278143"/>
    </source>
</evidence>
<reference evidence="3" key="1">
    <citation type="journal article" date="2018" name="Nat. Microbiol.">
        <title>Leveraging single-cell genomics to expand the fungal tree of life.</title>
        <authorList>
            <person name="Ahrendt S.R."/>
            <person name="Quandt C.A."/>
            <person name="Ciobanu D."/>
            <person name="Clum A."/>
            <person name="Salamov A."/>
            <person name="Andreopoulos B."/>
            <person name="Cheng J.F."/>
            <person name="Woyke T."/>
            <person name="Pelin A."/>
            <person name="Henrissat B."/>
            <person name="Reynolds N.K."/>
            <person name="Benny G.L."/>
            <person name="Smith M.E."/>
            <person name="James T.Y."/>
            <person name="Grigoriev I.V."/>
        </authorList>
    </citation>
    <scope>NUCLEOTIDE SEQUENCE [LARGE SCALE GENOMIC DNA]</scope>
    <source>
        <strain evidence="3">Benny S71-1</strain>
    </source>
</reference>
<dbReference type="AlphaFoldDB" id="A0A4P9YWA4"/>
<feature type="compositionally biased region" description="Polar residues" evidence="1">
    <location>
        <begin position="161"/>
        <end position="172"/>
    </location>
</feature>
<organism evidence="2 3">
    <name type="scientific">Syncephalis pseudoplumigaleata</name>
    <dbReference type="NCBI Taxonomy" id="1712513"/>
    <lineage>
        <taxon>Eukaryota</taxon>
        <taxon>Fungi</taxon>
        <taxon>Fungi incertae sedis</taxon>
        <taxon>Zoopagomycota</taxon>
        <taxon>Zoopagomycotina</taxon>
        <taxon>Zoopagomycetes</taxon>
        <taxon>Zoopagales</taxon>
        <taxon>Piptocephalidaceae</taxon>
        <taxon>Syncephalis</taxon>
    </lineage>
</organism>
<feature type="compositionally biased region" description="Low complexity" evidence="1">
    <location>
        <begin position="20"/>
        <end position="34"/>
    </location>
</feature>
<feature type="region of interest" description="Disordered" evidence="1">
    <location>
        <begin position="1"/>
        <end position="34"/>
    </location>
</feature>
<feature type="region of interest" description="Disordered" evidence="1">
    <location>
        <begin position="71"/>
        <end position="90"/>
    </location>
</feature>
<evidence type="ECO:0000256" key="1">
    <source>
        <dbReference type="SAM" id="MobiDB-lite"/>
    </source>
</evidence>